<evidence type="ECO:0000256" key="2">
    <source>
        <dbReference type="SAM" id="SignalP"/>
    </source>
</evidence>
<dbReference type="InterPro" id="IPR022262">
    <property type="entry name" value="Lipoprot_put"/>
</dbReference>
<feature type="signal peptide" evidence="2">
    <location>
        <begin position="1"/>
        <end position="31"/>
    </location>
</feature>
<feature type="compositionally biased region" description="Polar residues" evidence="1">
    <location>
        <begin position="76"/>
        <end position="90"/>
    </location>
</feature>
<reference evidence="3 4" key="1">
    <citation type="journal article" date="2013" name="Appl. Microbiol. Biotechnol.">
        <title>Glycerol assimilation and production of 1,3-propanediol by Citrobacter amalonaticus Y19.</title>
        <authorList>
            <person name="Ainala S.K."/>
            <person name="Ashok S."/>
            <person name="Ko Y."/>
            <person name="Park S."/>
        </authorList>
    </citation>
    <scope>NUCLEOTIDE SEQUENCE [LARGE SCALE GENOMIC DNA]</scope>
    <source>
        <strain evidence="3 4">Y19</strain>
    </source>
</reference>
<dbReference type="KEGG" id="cama:F384_23370"/>
<dbReference type="Proteomes" id="UP000034085">
    <property type="component" value="Chromosome"/>
</dbReference>
<dbReference type="PROSITE" id="PS51257">
    <property type="entry name" value="PROKAR_LIPOPROTEIN"/>
    <property type="match status" value="1"/>
</dbReference>
<dbReference type="NCBIfam" id="TIGR03751">
    <property type="entry name" value="conj_TIGR03751"/>
    <property type="match status" value="1"/>
</dbReference>
<dbReference type="HOGENOM" id="CLU_125516_0_0_6"/>
<proteinExistence type="predicted"/>
<evidence type="ECO:0000313" key="3">
    <source>
        <dbReference type="EMBL" id="AKE61298.1"/>
    </source>
</evidence>
<protein>
    <submittedName>
        <fullName evidence="3">Conjugal transfer protein</fullName>
    </submittedName>
</protein>
<keyword evidence="2" id="KW-0732">Signal</keyword>
<accession>A0A0F6RHX8</accession>
<feature type="region of interest" description="Disordered" evidence="1">
    <location>
        <begin position="50"/>
        <end position="90"/>
    </location>
</feature>
<feature type="compositionally biased region" description="Polar residues" evidence="1">
    <location>
        <begin position="50"/>
        <end position="61"/>
    </location>
</feature>
<name>A0A0F6RHX8_CITAM</name>
<sequence>MKRRCMLLSFNHLATVMLVVVSLALSGCSTSKEEMLPPGDSTMLELWNDGASSTHATNESRTTLRRPVTDSEREISQQVSNSYSRTQENEIQQTFPRLPNPDMVMYVFPHLAGGNTPVPGYSTVFPFYSQVQYALPGERTEDL</sequence>
<organism evidence="3 4">
    <name type="scientific">Citrobacter amalonaticus Y19</name>
    <dbReference type="NCBI Taxonomy" id="1261127"/>
    <lineage>
        <taxon>Bacteria</taxon>
        <taxon>Pseudomonadati</taxon>
        <taxon>Pseudomonadota</taxon>
        <taxon>Gammaproteobacteria</taxon>
        <taxon>Enterobacterales</taxon>
        <taxon>Enterobacteriaceae</taxon>
        <taxon>Citrobacter</taxon>
    </lineage>
</organism>
<evidence type="ECO:0000256" key="1">
    <source>
        <dbReference type="SAM" id="MobiDB-lite"/>
    </source>
</evidence>
<feature type="chain" id="PRO_5002509082" evidence="2">
    <location>
        <begin position="32"/>
        <end position="143"/>
    </location>
</feature>
<dbReference type="PATRIC" id="fig|1261127.3.peg.4849"/>
<gene>
    <name evidence="3" type="ORF">F384_23370</name>
</gene>
<dbReference type="AlphaFoldDB" id="A0A0F6RHX8"/>
<dbReference type="EMBL" id="CP011132">
    <property type="protein sequence ID" value="AKE61298.1"/>
    <property type="molecule type" value="Genomic_DNA"/>
</dbReference>
<evidence type="ECO:0000313" key="4">
    <source>
        <dbReference type="Proteomes" id="UP000034085"/>
    </source>
</evidence>